<gene>
    <name evidence="3" type="ORF">BCR42DRAFT_417925</name>
</gene>
<dbReference type="PANTHER" id="PTHR28125">
    <property type="entry name" value="MEIOTIC EXPRESSION UP-REGULATED PROTEIN 26"/>
    <property type="match status" value="1"/>
</dbReference>
<dbReference type="OrthoDB" id="5595379at2759"/>
<protein>
    <recommendedName>
        <fullName evidence="2">Transcription regulator Rua1 C-terminal domain-containing protein</fullName>
    </recommendedName>
</protein>
<dbReference type="AlphaFoldDB" id="A0A1X2ICL4"/>
<feature type="compositionally biased region" description="Polar residues" evidence="1">
    <location>
        <begin position="344"/>
        <end position="353"/>
    </location>
</feature>
<dbReference type="EMBL" id="MCGE01000015">
    <property type="protein sequence ID" value="ORZ14042.1"/>
    <property type="molecule type" value="Genomic_DNA"/>
</dbReference>
<proteinExistence type="predicted"/>
<evidence type="ECO:0000256" key="1">
    <source>
        <dbReference type="SAM" id="MobiDB-lite"/>
    </source>
</evidence>
<evidence type="ECO:0000313" key="4">
    <source>
        <dbReference type="Proteomes" id="UP000193560"/>
    </source>
</evidence>
<dbReference type="InterPro" id="IPR028012">
    <property type="entry name" value="Rua1_C"/>
</dbReference>
<feature type="compositionally biased region" description="Pro residues" evidence="1">
    <location>
        <begin position="1"/>
        <end position="15"/>
    </location>
</feature>
<feature type="region of interest" description="Disordered" evidence="1">
    <location>
        <begin position="502"/>
        <end position="534"/>
    </location>
</feature>
<reference evidence="3 4" key="1">
    <citation type="submission" date="2016-07" db="EMBL/GenBank/DDBJ databases">
        <title>Pervasive Adenine N6-methylation of Active Genes in Fungi.</title>
        <authorList>
            <consortium name="DOE Joint Genome Institute"/>
            <person name="Mondo S.J."/>
            <person name="Dannebaum R.O."/>
            <person name="Kuo R.C."/>
            <person name="Labutti K."/>
            <person name="Haridas S."/>
            <person name="Kuo A."/>
            <person name="Salamov A."/>
            <person name="Ahrendt S.R."/>
            <person name="Lipzen A."/>
            <person name="Sullivan W."/>
            <person name="Andreopoulos W.B."/>
            <person name="Clum A."/>
            <person name="Lindquist E."/>
            <person name="Daum C."/>
            <person name="Ramamoorthy G.K."/>
            <person name="Gryganskyi A."/>
            <person name="Culley D."/>
            <person name="Magnuson J.K."/>
            <person name="James T.Y."/>
            <person name="O'Malley M.A."/>
            <person name="Stajich J.E."/>
            <person name="Spatafora J.W."/>
            <person name="Visel A."/>
            <person name="Grigoriev I.V."/>
        </authorList>
    </citation>
    <scope>NUCLEOTIDE SEQUENCE [LARGE SCALE GENOMIC DNA]</scope>
    <source>
        <strain evidence="3 4">NRRL 1336</strain>
    </source>
</reference>
<dbReference type="STRING" id="90262.A0A1X2ICL4"/>
<feature type="compositionally biased region" description="Low complexity" evidence="1">
    <location>
        <begin position="29"/>
        <end position="50"/>
    </location>
</feature>
<accession>A0A1X2ICL4</accession>
<dbReference type="PANTHER" id="PTHR28125:SF3">
    <property type="entry name" value="TRANSCRIPTION REGULATOR RUA1 C-TERMINAL DOMAIN-CONTAINING PROTEIN"/>
    <property type="match status" value="1"/>
</dbReference>
<evidence type="ECO:0000259" key="2">
    <source>
        <dbReference type="Pfam" id="PF14616"/>
    </source>
</evidence>
<sequence length="681" mass="76837">MDIQDIPPPTPPPPSHSTNQQRSVHYADTPTTFHYTPTPFPPSSTSTQPQAHHNSITSSSLAAEPTLATIHEYGSPSTNNSFADDTDYLPTTTITLPDDSCLEANSLLPSDMNPALLLGGRFDKRKSSPAILGLPFGITDDPQLDLHLSQHRNSIEAAMLLANFNRIPTTTIANESPKDSIKVAPQQQWQDDLSIAAQTQDKVMDQDLVSLRRHSYDVGMNWKSMPQEFRERTDLFNNSNNNNDNDNDNLGSAFKPVLKQEQGQSHYSSAGIEKSRITWTQDGLYQASTTANSSGSSTPIVSQPPTLLHPHMFAADQRHPADTYPRQQEQDPSFLHPLARHHPSSSSDSNEQPAGQKREEHYSYSSRYGDQQQQQQHPHHLYPPHLQKQQQQQQQPYYYPNTQQQQQQHHHQQHLPPHTPHPSLGGKLPLPNNGNMIQGMYPPGPHGHSGAPPHMYHPHPHPLQGHPPPPPPPSHGHLHPSQFSPSDYAAYQQAAAAAAANGTNMMLPPPPQQQQQQLAARPKRKRAPKETEEVVEIGDADFPDMCPRDVELAKTDLEARPRRQKLRFEGDMYTPKWVRYNSQSKEGLCDTCRPGRWLQLKNSAYWYHKQFYHGISSVSGTEFAKPMETRWVDQDLVEGLCHQCHQWVAVSNVKRKNSVLWFRHAHKCHVYHKPKNAPRRP</sequence>
<dbReference type="Proteomes" id="UP000193560">
    <property type="component" value="Unassembled WGS sequence"/>
</dbReference>
<organism evidence="3 4">
    <name type="scientific">Absidia repens</name>
    <dbReference type="NCBI Taxonomy" id="90262"/>
    <lineage>
        <taxon>Eukaryota</taxon>
        <taxon>Fungi</taxon>
        <taxon>Fungi incertae sedis</taxon>
        <taxon>Mucoromycota</taxon>
        <taxon>Mucoromycotina</taxon>
        <taxon>Mucoromycetes</taxon>
        <taxon>Mucorales</taxon>
        <taxon>Cunninghamellaceae</taxon>
        <taxon>Absidia</taxon>
    </lineage>
</organism>
<feature type="region of interest" description="Disordered" evidence="1">
    <location>
        <begin position="336"/>
        <end position="484"/>
    </location>
</feature>
<keyword evidence="4" id="KW-1185">Reference proteome</keyword>
<comment type="caution">
    <text evidence="3">The sequence shown here is derived from an EMBL/GenBank/DDBJ whole genome shotgun (WGS) entry which is preliminary data.</text>
</comment>
<feature type="region of interest" description="Disordered" evidence="1">
    <location>
        <begin position="1"/>
        <end position="59"/>
    </location>
</feature>
<name>A0A1X2ICL4_9FUNG</name>
<feature type="domain" description="Transcription regulator Rua1 C-terminal" evidence="2">
    <location>
        <begin position="570"/>
        <end position="669"/>
    </location>
</feature>
<evidence type="ECO:0000313" key="3">
    <source>
        <dbReference type="EMBL" id="ORZ14042.1"/>
    </source>
</evidence>
<dbReference type="Pfam" id="PF14616">
    <property type="entry name" value="Rua1_C"/>
    <property type="match status" value="1"/>
</dbReference>
<feature type="compositionally biased region" description="Low complexity" evidence="1">
    <location>
        <begin position="383"/>
        <end position="407"/>
    </location>
</feature>
<feature type="compositionally biased region" description="Pro residues" evidence="1">
    <location>
        <begin position="465"/>
        <end position="474"/>
    </location>
</feature>